<name>A0A2I1K1M6_9LACT</name>
<keyword evidence="12" id="KW-0902">Two-component regulatory system</keyword>
<evidence type="ECO:0000256" key="4">
    <source>
        <dbReference type="ARBA" id="ARBA00022475"/>
    </source>
</evidence>
<dbReference type="PRINTS" id="PR00344">
    <property type="entry name" value="BCTRLSENSOR"/>
</dbReference>
<dbReference type="Gene3D" id="1.10.287.130">
    <property type="match status" value="1"/>
</dbReference>
<accession>A0A2I1K1M6</accession>
<dbReference type="InterPro" id="IPR003661">
    <property type="entry name" value="HisK_dim/P_dom"/>
</dbReference>
<comment type="subcellular location">
    <subcellularLocation>
        <location evidence="2">Cell membrane</location>
        <topology evidence="2">Multi-pass membrane protein</topology>
    </subcellularLocation>
</comment>
<evidence type="ECO:0000256" key="12">
    <source>
        <dbReference type="ARBA" id="ARBA00023012"/>
    </source>
</evidence>
<dbReference type="PROSITE" id="PS50109">
    <property type="entry name" value="HIS_KIN"/>
    <property type="match status" value="1"/>
</dbReference>
<keyword evidence="4" id="KW-1003">Cell membrane</keyword>
<sequence>MNDNENKIMLSTEMTRQDWLDFISYATFTLGIVFLVYLGIILGLNQLINVRREVWDGQNAFQRYELYRYNYNMIITIVYLAFGSLLAYRRILRHYDDVLLNKVINHLTFIAEGDRYNYRIQLVKNAETNLIIHSINALIANTEQSIEEERRIEQTKDELIANVSHDIRTPLTSVMGYLSVLKQQQYQTDEEREHYIDIAVNKAEAMNTLINDLFYYIESSQPSFETNYQMIPIQFFLFQVVAEFELSAAQSGVRMEVIVEPEDLEVEMDPEKMVRVYSNFISNALKYGNGDLIRLIAYRGVGEEEGTVFLEVRNNGDLLEESEYEQIFERSYRTEKSRNTSIPGSGLGLSIVKNLVEAQNGEVYATVEDNETVFRVILEPPQSEEVSHEAN</sequence>
<dbReference type="FunFam" id="1.10.287.130:FF:000001">
    <property type="entry name" value="Two-component sensor histidine kinase"/>
    <property type="match status" value="1"/>
</dbReference>
<evidence type="ECO:0000256" key="10">
    <source>
        <dbReference type="ARBA" id="ARBA00022840"/>
    </source>
</evidence>
<evidence type="ECO:0000313" key="16">
    <source>
        <dbReference type="EMBL" id="PKY89531.1"/>
    </source>
</evidence>
<dbReference type="InterPro" id="IPR050398">
    <property type="entry name" value="HssS/ArlS-like"/>
</dbReference>
<dbReference type="InterPro" id="IPR005467">
    <property type="entry name" value="His_kinase_dom"/>
</dbReference>
<dbReference type="Proteomes" id="UP000234384">
    <property type="component" value="Unassembled WGS sequence"/>
</dbReference>
<protein>
    <recommendedName>
        <fullName evidence="3">histidine kinase</fullName>
        <ecNumber evidence="3">2.7.13.3</ecNumber>
    </recommendedName>
</protein>
<dbReference type="EC" id="2.7.13.3" evidence="3"/>
<dbReference type="OrthoDB" id="335833at2"/>
<evidence type="ECO:0000256" key="7">
    <source>
        <dbReference type="ARBA" id="ARBA00022692"/>
    </source>
</evidence>
<keyword evidence="5" id="KW-0597">Phosphoprotein</keyword>
<gene>
    <name evidence="16" type="ORF">CYJ57_03985</name>
</gene>
<dbReference type="InterPro" id="IPR003594">
    <property type="entry name" value="HATPase_dom"/>
</dbReference>
<keyword evidence="9 16" id="KW-0418">Kinase</keyword>
<dbReference type="SUPFAM" id="SSF47384">
    <property type="entry name" value="Homodimeric domain of signal transducing histidine kinase"/>
    <property type="match status" value="1"/>
</dbReference>
<evidence type="ECO:0000256" key="14">
    <source>
        <dbReference type="SAM" id="Phobius"/>
    </source>
</evidence>
<dbReference type="SUPFAM" id="SSF55874">
    <property type="entry name" value="ATPase domain of HSP90 chaperone/DNA topoisomerase II/histidine kinase"/>
    <property type="match status" value="1"/>
</dbReference>
<keyword evidence="13 14" id="KW-0472">Membrane</keyword>
<evidence type="ECO:0000256" key="3">
    <source>
        <dbReference type="ARBA" id="ARBA00012438"/>
    </source>
</evidence>
<dbReference type="Pfam" id="PF02518">
    <property type="entry name" value="HATPase_c"/>
    <property type="match status" value="1"/>
</dbReference>
<evidence type="ECO:0000256" key="9">
    <source>
        <dbReference type="ARBA" id="ARBA00022777"/>
    </source>
</evidence>
<feature type="domain" description="Histidine kinase" evidence="15">
    <location>
        <begin position="162"/>
        <end position="382"/>
    </location>
</feature>
<keyword evidence="11 14" id="KW-1133">Transmembrane helix</keyword>
<dbReference type="InterPro" id="IPR004358">
    <property type="entry name" value="Sig_transdc_His_kin-like_C"/>
</dbReference>
<keyword evidence="7 14" id="KW-0812">Transmembrane</keyword>
<dbReference type="PANTHER" id="PTHR45528">
    <property type="entry name" value="SENSOR HISTIDINE KINASE CPXA"/>
    <property type="match status" value="1"/>
</dbReference>
<dbReference type="EMBL" id="PKHE01000007">
    <property type="protein sequence ID" value="PKY89531.1"/>
    <property type="molecule type" value="Genomic_DNA"/>
</dbReference>
<proteinExistence type="predicted"/>
<evidence type="ECO:0000256" key="1">
    <source>
        <dbReference type="ARBA" id="ARBA00000085"/>
    </source>
</evidence>
<dbReference type="PANTHER" id="PTHR45528:SF1">
    <property type="entry name" value="SENSOR HISTIDINE KINASE CPXA"/>
    <property type="match status" value="1"/>
</dbReference>
<keyword evidence="8" id="KW-0547">Nucleotide-binding</keyword>
<dbReference type="GO" id="GO:0005886">
    <property type="term" value="C:plasma membrane"/>
    <property type="evidence" value="ECO:0007669"/>
    <property type="project" value="UniProtKB-SubCell"/>
</dbReference>
<evidence type="ECO:0000256" key="13">
    <source>
        <dbReference type="ARBA" id="ARBA00023136"/>
    </source>
</evidence>
<evidence type="ECO:0000259" key="15">
    <source>
        <dbReference type="PROSITE" id="PS50109"/>
    </source>
</evidence>
<dbReference type="SMART" id="SM00387">
    <property type="entry name" value="HATPase_c"/>
    <property type="match status" value="1"/>
</dbReference>
<evidence type="ECO:0000256" key="2">
    <source>
        <dbReference type="ARBA" id="ARBA00004651"/>
    </source>
</evidence>
<organism evidence="16 17">
    <name type="scientific">Falseniella ignava</name>
    <dbReference type="NCBI Taxonomy" id="137730"/>
    <lineage>
        <taxon>Bacteria</taxon>
        <taxon>Bacillati</taxon>
        <taxon>Bacillota</taxon>
        <taxon>Bacilli</taxon>
        <taxon>Lactobacillales</taxon>
        <taxon>Aerococcaceae</taxon>
        <taxon>Falseniella</taxon>
    </lineage>
</organism>
<dbReference type="Pfam" id="PF00512">
    <property type="entry name" value="HisKA"/>
    <property type="match status" value="1"/>
</dbReference>
<feature type="transmembrane region" description="Helical" evidence="14">
    <location>
        <begin position="69"/>
        <end position="88"/>
    </location>
</feature>
<evidence type="ECO:0000256" key="6">
    <source>
        <dbReference type="ARBA" id="ARBA00022679"/>
    </source>
</evidence>
<keyword evidence="10" id="KW-0067">ATP-binding</keyword>
<dbReference type="Gene3D" id="3.30.565.10">
    <property type="entry name" value="Histidine kinase-like ATPase, C-terminal domain"/>
    <property type="match status" value="1"/>
</dbReference>
<comment type="catalytic activity">
    <reaction evidence="1">
        <text>ATP + protein L-histidine = ADP + protein N-phospho-L-histidine.</text>
        <dbReference type="EC" id="2.7.13.3"/>
    </reaction>
</comment>
<reference evidence="16 17" key="1">
    <citation type="submission" date="2017-12" db="EMBL/GenBank/DDBJ databases">
        <title>Phylogenetic diversity of female urinary microbiome.</title>
        <authorList>
            <person name="Thomas-White K."/>
            <person name="Wolfe A.J."/>
        </authorList>
    </citation>
    <scope>NUCLEOTIDE SEQUENCE [LARGE SCALE GENOMIC DNA]</scope>
    <source>
        <strain evidence="16 17">UMB0898</strain>
    </source>
</reference>
<evidence type="ECO:0000256" key="8">
    <source>
        <dbReference type="ARBA" id="ARBA00022741"/>
    </source>
</evidence>
<evidence type="ECO:0000256" key="11">
    <source>
        <dbReference type="ARBA" id="ARBA00022989"/>
    </source>
</evidence>
<evidence type="ECO:0000256" key="5">
    <source>
        <dbReference type="ARBA" id="ARBA00022553"/>
    </source>
</evidence>
<feature type="transmembrane region" description="Helical" evidence="14">
    <location>
        <begin position="22"/>
        <end position="48"/>
    </location>
</feature>
<dbReference type="GO" id="GO:0005524">
    <property type="term" value="F:ATP binding"/>
    <property type="evidence" value="ECO:0007669"/>
    <property type="project" value="UniProtKB-KW"/>
</dbReference>
<dbReference type="InterPro" id="IPR036890">
    <property type="entry name" value="HATPase_C_sf"/>
</dbReference>
<comment type="caution">
    <text evidence="16">The sequence shown here is derived from an EMBL/GenBank/DDBJ whole genome shotgun (WGS) entry which is preliminary data.</text>
</comment>
<evidence type="ECO:0000313" key="17">
    <source>
        <dbReference type="Proteomes" id="UP000234384"/>
    </source>
</evidence>
<dbReference type="GO" id="GO:0000155">
    <property type="term" value="F:phosphorelay sensor kinase activity"/>
    <property type="evidence" value="ECO:0007669"/>
    <property type="project" value="InterPro"/>
</dbReference>
<dbReference type="AlphaFoldDB" id="A0A2I1K1M6"/>
<dbReference type="InterPro" id="IPR036097">
    <property type="entry name" value="HisK_dim/P_sf"/>
</dbReference>
<keyword evidence="6" id="KW-0808">Transferase</keyword>
<dbReference type="SMART" id="SM00388">
    <property type="entry name" value="HisKA"/>
    <property type="match status" value="1"/>
</dbReference>
<dbReference type="CDD" id="cd00082">
    <property type="entry name" value="HisKA"/>
    <property type="match status" value="1"/>
</dbReference>